<dbReference type="Proteomes" id="UP001061302">
    <property type="component" value="Chromosome"/>
</dbReference>
<keyword evidence="2" id="KW-1185">Reference proteome</keyword>
<evidence type="ECO:0000313" key="2">
    <source>
        <dbReference type="Proteomes" id="UP001061302"/>
    </source>
</evidence>
<dbReference type="InterPro" id="IPR014717">
    <property type="entry name" value="Transl_elong_EF1B/ribsomal_bS6"/>
</dbReference>
<proteinExistence type="predicted"/>
<reference evidence="1" key="1">
    <citation type="submission" date="2022-10" db="EMBL/GenBank/DDBJ databases">
        <title>Chitiniphilus purpureus sp. nov., a novel chitin-degrading bacterium isolated from crawfish pond sediment.</title>
        <authorList>
            <person name="Li K."/>
        </authorList>
    </citation>
    <scope>NUCLEOTIDE SEQUENCE</scope>
    <source>
        <strain evidence="1">CD1</strain>
    </source>
</reference>
<dbReference type="EMBL" id="CP106753">
    <property type="protein sequence ID" value="UXY15217.1"/>
    <property type="molecule type" value="Genomic_DNA"/>
</dbReference>
<evidence type="ECO:0000313" key="1">
    <source>
        <dbReference type="EMBL" id="UXY15217.1"/>
    </source>
</evidence>
<accession>A0ABY6DLH9</accession>
<dbReference type="InterPro" id="IPR007445">
    <property type="entry name" value="PilO"/>
</dbReference>
<dbReference type="RefSeq" id="WP_263124620.1">
    <property type="nucleotide sequence ID" value="NZ_CP106753.1"/>
</dbReference>
<name>A0ABY6DLH9_9NEIS</name>
<protein>
    <submittedName>
        <fullName evidence="1">Type 4a pilus biogenesis protein PilO</fullName>
    </submittedName>
</protein>
<dbReference type="Gene3D" id="3.30.70.60">
    <property type="match status" value="1"/>
</dbReference>
<organism evidence="1 2">
    <name type="scientific">Chitiniphilus purpureus</name>
    <dbReference type="NCBI Taxonomy" id="2981137"/>
    <lineage>
        <taxon>Bacteria</taxon>
        <taxon>Pseudomonadati</taxon>
        <taxon>Pseudomonadota</taxon>
        <taxon>Betaproteobacteria</taxon>
        <taxon>Neisseriales</taxon>
        <taxon>Chitinibacteraceae</taxon>
        <taxon>Chitiniphilus</taxon>
    </lineage>
</organism>
<gene>
    <name evidence="1" type="primary">pilO</name>
    <name evidence="1" type="ORF">N8I74_18190</name>
</gene>
<dbReference type="Pfam" id="PF04350">
    <property type="entry name" value="PilO"/>
    <property type="match status" value="1"/>
</dbReference>
<sequence>MAMMALWLRWAWLRCRLGLGLGPAGVAGVLLLGVGLALLLQAAEARRQARSVTAALKTAAPAARMPLTAPATPVDDLPAFYAALPQQRALPLLLDQVFKAAGRQRLQLAAGQYQLLRDERAGVLRYRLQLPVAGRYEQIAGFVGDVLQRMPTLAVESIDLKRERIETEALTAELQLSLLLRPDPVQEPAP</sequence>